<feature type="transmembrane region" description="Helical" evidence="1">
    <location>
        <begin position="279"/>
        <end position="297"/>
    </location>
</feature>
<dbReference type="EMBL" id="WPIN01000004">
    <property type="protein sequence ID" value="MVM30923.1"/>
    <property type="molecule type" value="Genomic_DNA"/>
</dbReference>
<keyword evidence="3" id="KW-1185">Reference proteome</keyword>
<protein>
    <submittedName>
        <fullName evidence="2">Uncharacterized protein</fullName>
    </submittedName>
</protein>
<gene>
    <name evidence="2" type="ORF">GO755_12850</name>
</gene>
<feature type="transmembrane region" description="Helical" evidence="1">
    <location>
        <begin position="309"/>
        <end position="329"/>
    </location>
</feature>
<proteinExistence type="predicted"/>
<dbReference type="NCBIfam" id="NF038403">
    <property type="entry name" value="perm_prefix_1"/>
    <property type="match status" value="1"/>
</dbReference>
<organism evidence="2 3">
    <name type="scientific">Spirosoma arboris</name>
    <dbReference type="NCBI Taxonomy" id="2682092"/>
    <lineage>
        <taxon>Bacteria</taxon>
        <taxon>Pseudomonadati</taxon>
        <taxon>Bacteroidota</taxon>
        <taxon>Cytophagia</taxon>
        <taxon>Cytophagales</taxon>
        <taxon>Cytophagaceae</taxon>
        <taxon>Spirosoma</taxon>
    </lineage>
</organism>
<feature type="transmembrane region" description="Helical" evidence="1">
    <location>
        <begin position="248"/>
        <end position="273"/>
    </location>
</feature>
<reference evidence="2 3" key="1">
    <citation type="submission" date="2019-12" db="EMBL/GenBank/DDBJ databases">
        <title>Spirosoma sp. HMF4905 genome sequencing and assembly.</title>
        <authorList>
            <person name="Kang H."/>
            <person name="Cha I."/>
            <person name="Kim H."/>
            <person name="Joh K."/>
        </authorList>
    </citation>
    <scope>NUCLEOTIDE SEQUENCE [LARGE SCALE GENOMIC DNA]</scope>
    <source>
        <strain evidence="2 3">HMF4905</strain>
    </source>
</reference>
<dbReference type="Proteomes" id="UP000436006">
    <property type="component" value="Unassembled WGS sequence"/>
</dbReference>
<dbReference type="InterPro" id="IPR047928">
    <property type="entry name" value="Perm_prefix_1"/>
</dbReference>
<evidence type="ECO:0000313" key="2">
    <source>
        <dbReference type="EMBL" id="MVM30923.1"/>
    </source>
</evidence>
<feature type="transmembrane region" description="Helical" evidence="1">
    <location>
        <begin position="87"/>
        <end position="103"/>
    </location>
</feature>
<evidence type="ECO:0000256" key="1">
    <source>
        <dbReference type="SAM" id="Phobius"/>
    </source>
</evidence>
<sequence length="371" mass="41778">MDSQSQFNLTTAVQTWLSRFEQSGSFTTDELQELTSHLLDSIDDLQTKGLSQQEAFLIASQRLGSIDLLDQEFTKLSRSVPQQREPVLLLLGALCFIISKNISEIITEYGAVWFASYWGDTRITLLLDVSVCLVTLVGLQLAGMRLVRQSHRLGQWFFHQLNQYPIGLTLILGSFVGLTAFGAYFAEHSFIDLLTMTIRKQWINQQFNHIHHICWLGFYLTWLLMFLQVVLPYATNQRLFTWLEQAPVGWLVLAGLCVFTCCLGLSIMGMRILAPEDGIARFYLSAGVCCLLSSVVLSGSPRYTAFKRLLISLAPLLVWYILALGTAIISEERPSYLLLDWFPVNFFVSAIVGALAGMWLGVLKNRSRAAV</sequence>
<dbReference type="AlphaFoldDB" id="A0A7K1SAR1"/>
<feature type="transmembrane region" description="Helical" evidence="1">
    <location>
        <begin position="164"/>
        <end position="186"/>
    </location>
</feature>
<feature type="transmembrane region" description="Helical" evidence="1">
    <location>
        <begin position="341"/>
        <end position="363"/>
    </location>
</feature>
<keyword evidence="1" id="KW-0812">Transmembrane</keyword>
<comment type="caution">
    <text evidence="2">The sequence shown here is derived from an EMBL/GenBank/DDBJ whole genome shotgun (WGS) entry which is preliminary data.</text>
</comment>
<dbReference type="RefSeq" id="WP_157585316.1">
    <property type="nucleotide sequence ID" value="NZ_WPIN01000004.1"/>
</dbReference>
<keyword evidence="1" id="KW-1133">Transmembrane helix</keyword>
<keyword evidence="1" id="KW-0472">Membrane</keyword>
<feature type="transmembrane region" description="Helical" evidence="1">
    <location>
        <begin position="123"/>
        <end position="143"/>
    </location>
</feature>
<evidence type="ECO:0000313" key="3">
    <source>
        <dbReference type="Proteomes" id="UP000436006"/>
    </source>
</evidence>
<accession>A0A7K1SAR1</accession>
<feature type="transmembrane region" description="Helical" evidence="1">
    <location>
        <begin position="216"/>
        <end position="236"/>
    </location>
</feature>
<name>A0A7K1SAR1_9BACT</name>